<dbReference type="RefSeq" id="WP_169699584.1">
    <property type="nucleotide sequence ID" value="NZ_LS974202.1"/>
</dbReference>
<evidence type="ECO:0000313" key="1">
    <source>
        <dbReference type="EMBL" id="SSC13430.1"/>
    </source>
</evidence>
<dbReference type="EMBL" id="LS974202">
    <property type="protein sequence ID" value="SSC13430.1"/>
    <property type="molecule type" value="Genomic_DNA"/>
</dbReference>
<dbReference type="InterPro" id="IPR032606">
    <property type="entry name" value="DUF4895"/>
</dbReference>
<organism evidence="1 2">
    <name type="scientific">Mesotoga infera</name>
    <dbReference type="NCBI Taxonomy" id="1236046"/>
    <lineage>
        <taxon>Bacteria</taxon>
        <taxon>Thermotogati</taxon>
        <taxon>Thermotogota</taxon>
        <taxon>Thermotogae</taxon>
        <taxon>Kosmotogales</taxon>
        <taxon>Kosmotogaceae</taxon>
        <taxon>Mesotoga</taxon>
    </lineage>
</organism>
<dbReference type="Pfam" id="PF16236">
    <property type="entry name" value="DUF4895"/>
    <property type="match status" value="1"/>
</dbReference>
<evidence type="ECO:0000313" key="2">
    <source>
        <dbReference type="Proteomes" id="UP000250796"/>
    </source>
</evidence>
<proteinExistence type="predicted"/>
<dbReference type="AlphaFoldDB" id="A0A7Z7PPH6"/>
<dbReference type="Proteomes" id="UP000250796">
    <property type="component" value="Chromosome MESINF"/>
</dbReference>
<sequence length="291" mass="33748">MIYYAGPQSYRNRLERVYNSISGRFMEIGSLVDKHSDKLDNAFGHFMTLVVQPSRRDFPVLSIFVDSEGRGFCGLSNSSPFETASALYRFGKEEAEELREAFMDFFGDTELTFQRAIFQTPLKLYFLSYYGNERLLKREILKDSLRGKEYFRLPEVVDGELIDICIKNYRKWLEFPSGEVFIFPVQNVLKIAFGLPKSERNVDKSVVMELSRLFRSEVTKKYSVLRSASVTPDMRIDRPVATVFEIDLVKAREILPALPHLYEFYCGCVERTLTSMIDQIENEFPLKKCGD</sequence>
<dbReference type="KEGG" id="minf:MESINF_1990"/>
<name>A0A7Z7PPH6_9BACT</name>
<keyword evidence="2" id="KW-1185">Reference proteome</keyword>
<evidence type="ECO:0008006" key="3">
    <source>
        <dbReference type="Google" id="ProtNLM"/>
    </source>
</evidence>
<accession>A0A7Z7PPH6</accession>
<reference evidence="1 2" key="1">
    <citation type="submission" date="2017-01" db="EMBL/GenBank/DDBJ databases">
        <authorList>
            <person name="Erauso G."/>
        </authorList>
    </citation>
    <scope>NUCLEOTIDE SEQUENCE [LARGE SCALE GENOMIC DNA]</scope>
    <source>
        <strain evidence="1">MESINF1</strain>
    </source>
</reference>
<gene>
    <name evidence="1" type="ORF">MESINF_1990</name>
</gene>
<protein>
    <recommendedName>
        <fullName evidence="3">DUF4895 domain-containing protein</fullName>
    </recommendedName>
</protein>